<sequence>MNLASVGQGASDKQFGTLSRWRFKEPDVATNRERDDQSRIKAQNPIIEMDEDEMTGSSRR</sequence>
<dbReference type="AlphaFoldDB" id="A0A1D6H1K4"/>
<protein>
    <submittedName>
        <fullName evidence="2">Uncharacterized protein</fullName>
    </submittedName>
</protein>
<evidence type="ECO:0000256" key="1">
    <source>
        <dbReference type="SAM" id="MobiDB-lite"/>
    </source>
</evidence>
<reference evidence="2" key="1">
    <citation type="submission" date="2015-12" db="EMBL/GenBank/DDBJ databases">
        <title>Update maize B73 reference genome by single molecule sequencing technologies.</title>
        <authorList>
            <consortium name="Maize Genome Sequencing Project"/>
            <person name="Ware D."/>
        </authorList>
    </citation>
    <scope>NUCLEOTIDE SEQUENCE</scope>
    <source>
        <tissue evidence="2">Seedling</tissue>
    </source>
</reference>
<accession>A0A1D6H1K4</accession>
<organism evidence="2">
    <name type="scientific">Zea mays</name>
    <name type="common">Maize</name>
    <dbReference type="NCBI Taxonomy" id="4577"/>
    <lineage>
        <taxon>Eukaryota</taxon>
        <taxon>Viridiplantae</taxon>
        <taxon>Streptophyta</taxon>
        <taxon>Embryophyta</taxon>
        <taxon>Tracheophyta</taxon>
        <taxon>Spermatophyta</taxon>
        <taxon>Magnoliopsida</taxon>
        <taxon>Liliopsida</taxon>
        <taxon>Poales</taxon>
        <taxon>Poaceae</taxon>
        <taxon>PACMAD clade</taxon>
        <taxon>Panicoideae</taxon>
        <taxon>Andropogonodae</taxon>
        <taxon>Andropogoneae</taxon>
        <taxon>Tripsacinae</taxon>
        <taxon>Zea</taxon>
    </lineage>
</organism>
<proteinExistence type="predicted"/>
<evidence type="ECO:0000313" key="2">
    <source>
        <dbReference type="EMBL" id="AQK68760.1"/>
    </source>
</evidence>
<gene>
    <name evidence="2" type="ORF">ZEAMMB73_Zm00001d015387</name>
</gene>
<name>A0A1D6H1K4_MAIZE</name>
<feature type="region of interest" description="Disordered" evidence="1">
    <location>
        <begin position="1"/>
        <end position="60"/>
    </location>
</feature>
<feature type="compositionally biased region" description="Basic and acidic residues" evidence="1">
    <location>
        <begin position="22"/>
        <end position="39"/>
    </location>
</feature>
<dbReference type="EMBL" id="CM000781">
    <property type="protein sequence ID" value="AQK68760.1"/>
    <property type="molecule type" value="Genomic_DNA"/>
</dbReference>
<dbReference type="InParanoid" id="A0A1D6H1K4"/>